<dbReference type="Pfam" id="PF08592">
    <property type="entry name" value="Anthrone_oxy"/>
    <property type="match status" value="1"/>
</dbReference>
<keyword evidence="3" id="KW-1185">Reference proteome</keyword>
<accession>A0A917H9X3</accession>
<evidence type="ECO:0000313" key="2">
    <source>
        <dbReference type="EMBL" id="GGG72761.1"/>
    </source>
</evidence>
<protein>
    <submittedName>
        <fullName evidence="2">Membrane protein</fullName>
    </submittedName>
</protein>
<evidence type="ECO:0000256" key="1">
    <source>
        <dbReference type="SAM" id="Phobius"/>
    </source>
</evidence>
<sequence length="160" mass="17051">MNSVLYYLTYGSALGSGLIAGIFFAFSTFVMKALAKLPAAQGIAAMQSINTTILQTLFSLVFMGTALICVVLGVAAFFNWGSPGASYVLIGSLLYLLGSFIVTVIFNVPLNDALAAVKPGSPEGARVWAGYLTDWVVWNHVRTFASLAALASFIIAIRKW</sequence>
<reference evidence="2 3" key="1">
    <citation type="journal article" date="2014" name="Int. J. Syst. Evol. Microbiol.">
        <title>Complete genome sequence of Corynebacterium casei LMG S-19264T (=DSM 44701T), isolated from a smear-ripened cheese.</title>
        <authorList>
            <consortium name="US DOE Joint Genome Institute (JGI-PGF)"/>
            <person name="Walter F."/>
            <person name="Albersmeier A."/>
            <person name="Kalinowski J."/>
            <person name="Ruckert C."/>
        </authorList>
    </citation>
    <scope>NUCLEOTIDE SEQUENCE [LARGE SCALE GENOMIC DNA]</scope>
    <source>
        <strain evidence="2 3">CGMCC 1.15286</strain>
    </source>
</reference>
<feature type="transmembrane region" description="Helical" evidence="1">
    <location>
        <begin position="56"/>
        <end position="78"/>
    </location>
</feature>
<comment type="caution">
    <text evidence="2">The sequence shown here is derived from an EMBL/GenBank/DDBJ whole genome shotgun (WGS) entry which is preliminary data.</text>
</comment>
<proteinExistence type="predicted"/>
<name>A0A917H9X3_9BACL</name>
<gene>
    <name evidence="2" type="ORF">GCM10010918_30840</name>
</gene>
<organism evidence="2 3">
    <name type="scientific">Paenibacillus radicis</name>
    <name type="common">ex Gao et al. 2016</name>
    <dbReference type="NCBI Taxonomy" id="1737354"/>
    <lineage>
        <taxon>Bacteria</taxon>
        <taxon>Bacillati</taxon>
        <taxon>Bacillota</taxon>
        <taxon>Bacilli</taxon>
        <taxon>Bacillales</taxon>
        <taxon>Paenibacillaceae</taxon>
        <taxon>Paenibacillus</taxon>
    </lineage>
</organism>
<keyword evidence="1" id="KW-0812">Transmembrane</keyword>
<dbReference type="InterPro" id="IPR013901">
    <property type="entry name" value="Anthrone_oxy"/>
</dbReference>
<dbReference type="EMBL" id="BMHY01000005">
    <property type="protein sequence ID" value="GGG72761.1"/>
    <property type="molecule type" value="Genomic_DNA"/>
</dbReference>
<dbReference type="Proteomes" id="UP000600247">
    <property type="component" value="Unassembled WGS sequence"/>
</dbReference>
<dbReference type="RefSeq" id="WP_188890082.1">
    <property type="nucleotide sequence ID" value="NZ_BMHY01000005.1"/>
</dbReference>
<feature type="transmembrane region" description="Helical" evidence="1">
    <location>
        <begin position="84"/>
        <end position="108"/>
    </location>
</feature>
<keyword evidence="1" id="KW-1133">Transmembrane helix</keyword>
<feature type="transmembrane region" description="Helical" evidence="1">
    <location>
        <begin position="12"/>
        <end position="35"/>
    </location>
</feature>
<dbReference type="AlphaFoldDB" id="A0A917H9X3"/>
<keyword evidence="1" id="KW-0472">Membrane</keyword>
<evidence type="ECO:0000313" key="3">
    <source>
        <dbReference type="Proteomes" id="UP000600247"/>
    </source>
</evidence>